<organism evidence="2 3">
    <name type="scientific">Protopolystoma xenopodis</name>
    <dbReference type="NCBI Taxonomy" id="117903"/>
    <lineage>
        <taxon>Eukaryota</taxon>
        <taxon>Metazoa</taxon>
        <taxon>Spiralia</taxon>
        <taxon>Lophotrochozoa</taxon>
        <taxon>Platyhelminthes</taxon>
        <taxon>Monogenea</taxon>
        <taxon>Polyopisthocotylea</taxon>
        <taxon>Polystomatidea</taxon>
        <taxon>Polystomatidae</taxon>
        <taxon>Protopolystoma</taxon>
    </lineage>
</organism>
<keyword evidence="3" id="KW-1185">Reference proteome</keyword>
<evidence type="ECO:0000256" key="1">
    <source>
        <dbReference type="SAM" id="SignalP"/>
    </source>
</evidence>
<protein>
    <recommendedName>
        <fullName evidence="4">Secreted protein</fullName>
    </recommendedName>
</protein>
<dbReference type="Proteomes" id="UP000784294">
    <property type="component" value="Unassembled WGS sequence"/>
</dbReference>
<reference evidence="2" key="1">
    <citation type="submission" date="2018-11" db="EMBL/GenBank/DDBJ databases">
        <authorList>
            <consortium name="Pathogen Informatics"/>
        </authorList>
    </citation>
    <scope>NUCLEOTIDE SEQUENCE</scope>
</reference>
<dbReference type="EMBL" id="CAAALY010020091">
    <property type="protein sequence ID" value="VEL14133.1"/>
    <property type="molecule type" value="Genomic_DNA"/>
</dbReference>
<feature type="chain" id="PRO_5019477677" description="Secreted protein" evidence="1">
    <location>
        <begin position="25"/>
        <end position="88"/>
    </location>
</feature>
<evidence type="ECO:0000313" key="3">
    <source>
        <dbReference type="Proteomes" id="UP000784294"/>
    </source>
</evidence>
<evidence type="ECO:0008006" key="4">
    <source>
        <dbReference type="Google" id="ProtNLM"/>
    </source>
</evidence>
<feature type="signal peptide" evidence="1">
    <location>
        <begin position="1"/>
        <end position="24"/>
    </location>
</feature>
<name>A0A448WKP2_9PLAT</name>
<accession>A0A448WKP2</accession>
<proteinExistence type="predicted"/>
<keyword evidence="1" id="KW-0732">Signal</keyword>
<sequence>MLPCPDRRFTQAAAFLALSSTAAAEFVLFTCPPIGYQANLLARNGKMRDSPVHTVPADFTPTHGHMCIKTHSGANDDSRLAMHQSPAL</sequence>
<evidence type="ECO:0000313" key="2">
    <source>
        <dbReference type="EMBL" id="VEL14133.1"/>
    </source>
</evidence>
<gene>
    <name evidence="2" type="ORF">PXEA_LOCUS7573</name>
</gene>
<dbReference type="AlphaFoldDB" id="A0A448WKP2"/>
<comment type="caution">
    <text evidence="2">The sequence shown here is derived from an EMBL/GenBank/DDBJ whole genome shotgun (WGS) entry which is preliminary data.</text>
</comment>